<protein>
    <submittedName>
        <fullName evidence="4">Uncharacterized protein M7BP isoform X18</fullName>
    </submittedName>
</protein>
<keyword evidence="2" id="KW-1133">Transmembrane helix</keyword>
<dbReference type="AlphaFoldDB" id="A0AB39ZPY4"/>
<feature type="region of interest" description="Disordered" evidence="1">
    <location>
        <begin position="373"/>
        <end position="430"/>
    </location>
</feature>
<feature type="region of interest" description="Disordered" evidence="1">
    <location>
        <begin position="675"/>
        <end position="777"/>
    </location>
</feature>
<feature type="transmembrane region" description="Helical" evidence="2">
    <location>
        <begin position="12"/>
        <end position="31"/>
    </location>
</feature>
<evidence type="ECO:0000256" key="2">
    <source>
        <dbReference type="SAM" id="Phobius"/>
    </source>
</evidence>
<evidence type="ECO:0000313" key="3">
    <source>
        <dbReference type="Proteomes" id="UP001652628"/>
    </source>
</evidence>
<dbReference type="Proteomes" id="UP001652628">
    <property type="component" value="Chromosome 2R"/>
</dbReference>
<feature type="compositionally biased region" description="Polar residues" evidence="1">
    <location>
        <begin position="468"/>
        <end position="488"/>
    </location>
</feature>
<feature type="region of interest" description="Disordered" evidence="1">
    <location>
        <begin position="570"/>
        <end position="622"/>
    </location>
</feature>
<reference evidence="4" key="1">
    <citation type="submission" date="2025-08" db="UniProtKB">
        <authorList>
            <consortium name="RefSeq"/>
        </authorList>
    </citation>
    <scope>IDENTIFICATION</scope>
</reference>
<dbReference type="GeneID" id="108017926"/>
<keyword evidence="2" id="KW-0812">Transmembrane</keyword>
<feature type="compositionally biased region" description="Low complexity" evidence="1">
    <location>
        <begin position="450"/>
        <end position="467"/>
    </location>
</feature>
<accession>A0AB39ZPY4</accession>
<gene>
    <name evidence="4" type="primary">M7BP</name>
</gene>
<name>A0AB39ZPY4_DROSZ</name>
<keyword evidence="3" id="KW-1185">Reference proteome</keyword>
<organism evidence="3 4">
    <name type="scientific">Drosophila suzukii</name>
    <name type="common">Spotted-wing drosophila fruit fly</name>
    <dbReference type="NCBI Taxonomy" id="28584"/>
    <lineage>
        <taxon>Eukaryota</taxon>
        <taxon>Metazoa</taxon>
        <taxon>Ecdysozoa</taxon>
        <taxon>Arthropoda</taxon>
        <taxon>Hexapoda</taxon>
        <taxon>Insecta</taxon>
        <taxon>Pterygota</taxon>
        <taxon>Neoptera</taxon>
        <taxon>Endopterygota</taxon>
        <taxon>Diptera</taxon>
        <taxon>Brachycera</taxon>
        <taxon>Muscomorpha</taxon>
        <taxon>Ephydroidea</taxon>
        <taxon>Drosophilidae</taxon>
        <taxon>Drosophila</taxon>
        <taxon>Sophophora</taxon>
    </lineage>
</organism>
<keyword evidence="2" id="KW-0472">Membrane</keyword>
<evidence type="ECO:0000256" key="1">
    <source>
        <dbReference type="SAM" id="MobiDB-lite"/>
    </source>
</evidence>
<sequence length="855" mass="92933">MYACSMDFTLGLVTGMYAVVAVIVFYVVYVIEVKLDLPAIVNGHNSGNGLGHNNNNNNNNNADSELADISQTRLRSLIETIIAETLRSTSLSASGAVSEISLDTRSHASGNGLKRRHRTEHYFEPKIYQDLLATAVLNKIADKEGNTRLLAESTPDLSGRHIDENFNAEALSTTSGSSIEPRSDCSLTDHEIGLDNGKSQSLQTDLERESVLSDYIAAHMVPLPDFSASVTESEDDIGSISSGMIGDGNWEDNWLFKKKRSSATPSSIGMLVPAPTENVRAQIGDKTTDEVSDLSEMGSDIEESSMDLLRCNDLNDRLLSKHLIGGQNTKLVLDELVDRTSLTSHTLLEEHEPAFTETTNEYVVSPMAVPSDIKAPSPTPPPPPMIFQDDLLNEEPDHTPIADQLSSESIKSDESEPSTACETFNADGDSEQEFVSERVLVLDDQRSLNTNTSSNNNLHNHMHLPLTQTNHPTSGSRRTNGKLTNGSLRWSGSYTTELPNSGSIAVQHDDVADDDVVLLRRFVPGSIAEREVKKWYNAVEMPNNPYAPEALKQRISGTQERFMDVPNISPSAEQKALASALTENPDPPSPKTDYKRYSRDYYINNAPTPTDSTGSGNAAASVAAEDVEDIVINEVNQEPEPHPPHGRISSSAQSTAADLSHWTLSTPVRRSSSLKFINSRPSPTPSYSLGYERSPPLERPSTSASHYRESSLGLGDDADFDLRSQRSWRSSYSSLPKRHTQSSLSLHSNGSGVSFGSSVSKRRSAAGGGPGGPSAGVLTQFEKQLLHKDLKRNSFRAVSATSKDFVMNPLFESEPLGGKLALRPETEDQGDSGVDSCLNGFSGADTKYSNNSLLF</sequence>
<feature type="compositionally biased region" description="Low complexity" evidence="1">
    <location>
        <begin position="725"/>
        <end position="734"/>
    </location>
</feature>
<feature type="region of interest" description="Disordered" evidence="1">
    <location>
        <begin position="636"/>
        <end position="655"/>
    </location>
</feature>
<feature type="compositionally biased region" description="Polar residues" evidence="1">
    <location>
        <begin position="675"/>
        <end position="687"/>
    </location>
</feature>
<dbReference type="RefSeq" id="XP_016940605.3">
    <property type="nucleotide sequence ID" value="XM_017085116.4"/>
</dbReference>
<feature type="region of interest" description="Disordered" evidence="1">
    <location>
        <begin position="450"/>
        <end position="488"/>
    </location>
</feature>
<evidence type="ECO:0000313" key="4">
    <source>
        <dbReference type="RefSeq" id="XP_016940605.3"/>
    </source>
</evidence>
<proteinExistence type="predicted"/>
<feature type="compositionally biased region" description="Low complexity" evidence="1">
    <location>
        <begin position="748"/>
        <end position="759"/>
    </location>
</feature>